<organism evidence="2 3">
    <name type="scientific">Scleroderma citrinum Foug A</name>
    <dbReference type="NCBI Taxonomy" id="1036808"/>
    <lineage>
        <taxon>Eukaryota</taxon>
        <taxon>Fungi</taxon>
        <taxon>Dikarya</taxon>
        <taxon>Basidiomycota</taxon>
        <taxon>Agaricomycotina</taxon>
        <taxon>Agaricomycetes</taxon>
        <taxon>Agaricomycetidae</taxon>
        <taxon>Boletales</taxon>
        <taxon>Sclerodermatineae</taxon>
        <taxon>Sclerodermataceae</taxon>
        <taxon>Scleroderma</taxon>
    </lineage>
</organism>
<dbReference type="AlphaFoldDB" id="A0A0C2YNF6"/>
<evidence type="ECO:0000256" key="1">
    <source>
        <dbReference type="SAM" id="MobiDB-lite"/>
    </source>
</evidence>
<dbReference type="InterPro" id="IPR027796">
    <property type="entry name" value="OTT_1508_deam-like"/>
</dbReference>
<dbReference type="Pfam" id="PF14441">
    <property type="entry name" value="OTT_1508_deam"/>
    <property type="match status" value="1"/>
</dbReference>
<evidence type="ECO:0000313" key="2">
    <source>
        <dbReference type="EMBL" id="KIM51278.1"/>
    </source>
</evidence>
<name>A0A0C2YNF6_9AGAM</name>
<gene>
    <name evidence="2" type="ORF">SCLCIDRAFT_655135</name>
</gene>
<sequence length="606" mass="67334">MFQLALPPASDTLNFAGIVLSRSQAANVSPFHRVMTNDFRWENVEQFISLVNLLSLRNGGQLGTGSAEKDEEIHITDSDVSENDGSEANAGGEDGLKHRFLDRFAEVMSRDKGGKHVSCVALRDSQDRHTEDGVRVSLLVARNEAFGVHDQTFFSTVEKLLSIIGASVFAKIKDLEAIKNALWEELLRYNEPRLDYYADTLQENLESFKCSGFQSDIPAYKATQLPLGSNTETRTFCDDTDIGIYSETTHDTYMRFAQNHIRELDDILHTSDRISQRRLLAEKAYSIRHMTSIRMLINSCSVTSLARKLVSGILFLGRLRSCYFTLVAGAQSIPGFSRLSIVLVKTPAPRISPSALLSLGEAMKCLGLSLNPTSVRNLIGAKSSVISAERSFKQIQSNTSQKRLPTHAELQLILHIAQTTDVETVDREMYPYIGCSKLSCFLCTSFLKSFGRYGSAFETRGCHGKVYTLWSIPDIAGLRDDMVSLLNSALKNMRNILAREMIKPISSTPHVPESSAGVTDVHSLQTHYIDRYHKELNAQREFDSLSAGVSWRLSSDRGCEAVEELGTEDLPEGTERPNVRAAPAKCAYCRCETSRKCSKCGGPWTP</sequence>
<accession>A0A0C2YNF6</accession>
<keyword evidence="3" id="KW-1185">Reference proteome</keyword>
<dbReference type="PANTHER" id="PTHR42037:SF1">
    <property type="match status" value="1"/>
</dbReference>
<dbReference type="Proteomes" id="UP000053989">
    <property type="component" value="Unassembled WGS sequence"/>
</dbReference>
<dbReference type="HOGENOM" id="CLU_028287_0_0_1"/>
<reference evidence="3" key="2">
    <citation type="submission" date="2015-01" db="EMBL/GenBank/DDBJ databases">
        <title>Evolutionary Origins and Diversification of the Mycorrhizal Mutualists.</title>
        <authorList>
            <consortium name="DOE Joint Genome Institute"/>
            <consortium name="Mycorrhizal Genomics Consortium"/>
            <person name="Kohler A."/>
            <person name="Kuo A."/>
            <person name="Nagy L.G."/>
            <person name="Floudas D."/>
            <person name="Copeland A."/>
            <person name="Barry K.W."/>
            <person name="Cichocki N."/>
            <person name="Veneault-Fourrey C."/>
            <person name="LaButti K."/>
            <person name="Lindquist E.A."/>
            <person name="Lipzen A."/>
            <person name="Lundell T."/>
            <person name="Morin E."/>
            <person name="Murat C."/>
            <person name="Riley R."/>
            <person name="Ohm R."/>
            <person name="Sun H."/>
            <person name="Tunlid A."/>
            <person name="Henrissat B."/>
            <person name="Grigoriev I.V."/>
            <person name="Hibbett D.S."/>
            <person name="Martin F."/>
        </authorList>
    </citation>
    <scope>NUCLEOTIDE SEQUENCE [LARGE SCALE GENOMIC DNA]</scope>
    <source>
        <strain evidence="3">Foug A</strain>
    </source>
</reference>
<evidence type="ECO:0000313" key="3">
    <source>
        <dbReference type="Proteomes" id="UP000053989"/>
    </source>
</evidence>
<proteinExistence type="predicted"/>
<feature type="compositionally biased region" description="Basic and acidic residues" evidence="1">
    <location>
        <begin position="67"/>
        <end position="77"/>
    </location>
</feature>
<dbReference type="EMBL" id="KN822270">
    <property type="protein sequence ID" value="KIM51278.1"/>
    <property type="molecule type" value="Genomic_DNA"/>
</dbReference>
<dbReference type="PANTHER" id="PTHR42037">
    <property type="match status" value="1"/>
</dbReference>
<dbReference type="STRING" id="1036808.A0A0C2YNF6"/>
<protein>
    <submittedName>
        <fullName evidence="2">Uncharacterized protein</fullName>
    </submittedName>
</protein>
<feature type="region of interest" description="Disordered" evidence="1">
    <location>
        <begin position="63"/>
        <end position="93"/>
    </location>
</feature>
<reference evidence="2 3" key="1">
    <citation type="submission" date="2014-04" db="EMBL/GenBank/DDBJ databases">
        <authorList>
            <consortium name="DOE Joint Genome Institute"/>
            <person name="Kuo A."/>
            <person name="Kohler A."/>
            <person name="Nagy L.G."/>
            <person name="Floudas D."/>
            <person name="Copeland A."/>
            <person name="Barry K.W."/>
            <person name="Cichocki N."/>
            <person name="Veneault-Fourrey C."/>
            <person name="LaButti K."/>
            <person name="Lindquist E.A."/>
            <person name="Lipzen A."/>
            <person name="Lundell T."/>
            <person name="Morin E."/>
            <person name="Murat C."/>
            <person name="Sun H."/>
            <person name="Tunlid A."/>
            <person name="Henrissat B."/>
            <person name="Grigoriev I.V."/>
            <person name="Hibbett D.S."/>
            <person name="Martin F."/>
            <person name="Nordberg H.P."/>
            <person name="Cantor M.N."/>
            <person name="Hua S.X."/>
        </authorList>
    </citation>
    <scope>NUCLEOTIDE SEQUENCE [LARGE SCALE GENOMIC DNA]</scope>
    <source>
        <strain evidence="2 3">Foug A</strain>
    </source>
</reference>
<dbReference type="OrthoDB" id="4851849at2759"/>
<dbReference type="InParanoid" id="A0A0C2YNF6"/>